<feature type="compositionally biased region" description="Basic and acidic residues" evidence="21">
    <location>
        <begin position="18"/>
        <end position="32"/>
    </location>
</feature>
<dbReference type="Proteomes" id="UP000266743">
    <property type="component" value="Chromosome 5"/>
</dbReference>
<evidence type="ECO:0000256" key="6">
    <source>
        <dbReference type="ARBA" id="ARBA00022801"/>
    </source>
</evidence>
<keyword evidence="6 20" id="KW-0378">Hydrolase</keyword>
<dbReference type="CDD" id="cd18787">
    <property type="entry name" value="SF2_C_DEAD"/>
    <property type="match status" value="1"/>
</dbReference>
<evidence type="ECO:0000256" key="18">
    <source>
        <dbReference type="ARBA" id="ARBA00047984"/>
    </source>
</evidence>
<dbReference type="SMART" id="SM01178">
    <property type="entry name" value="DUF4217"/>
    <property type="match status" value="1"/>
</dbReference>
<evidence type="ECO:0000256" key="5">
    <source>
        <dbReference type="ARBA" id="ARBA00022741"/>
    </source>
</evidence>
<keyword evidence="10" id="KW-0648">Protein biosynthesis</keyword>
<evidence type="ECO:0000313" key="25">
    <source>
        <dbReference type="EMBL" id="RHW72443.1"/>
    </source>
</evidence>
<keyword evidence="4" id="KW-0698">rRNA processing</keyword>
<dbReference type="InterPro" id="IPR025313">
    <property type="entry name" value="SPB4-like_CTE"/>
</dbReference>
<dbReference type="InterPro" id="IPR011545">
    <property type="entry name" value="DEAD/DEAH_box_helicase_dom"/>
</dbReference>
<dbReference type="AlphaFoldDB" id="A0A3L6L6Y4"/>
<evidence type="ECO:0000256" key="15">
    <source>
        <dbReference type="ARBA" id="ARBA00037374"/>
    </source>
</evidence>
<keyword evidence="8 20" id="KW-0067">ATP-binding</keyword>
<evidence type="ECO:0000256" key="19">
    <source>
        <dbReference type="PROSITE-ProRule" id="PRU00552"/>
    </source>
</evidence>
<dbReference type="PROSITE" id="PS51192">
    <property type="entry name" value="HELICASE_ATP_BIND_1"/>
    <property type="match status" value="1"/>
</dbReference>
<keyword evidence="9 20" id="KW-0694">RNA-binding</keyword>
<dbReference type="PANTHER" id="PTHR24031">
    <property type="entry name" value="RNA HELICASE"/>
    <property type="match status" value="1"/>
</dbReference>
<comment type="similarity">
    <text evidence="12">Belongs to the DEAD box helicase family. eIF4A subfamily.</text>
</comment>
<feature type="region of interest" description="Disordered" evidence="21">
    <location>
        <begin position="1"/>
        <end position="32"/>
    </location>
</feature>
<feature type="region of interest" description="Disordered" evidence="21">
    <location>
        <begin position="720"/>
        <end position="762"/>
    </location>
</feature>
<feature type="compositionally biased region" description="Basic residues" evidence="21">
    <location>
        <begin position="803"/>
        <end position="819"/>
    </location>
</feature>
<comment type="subcellular location">
    <subcellularLocation>
        <location evidence="1">Nucleus</location>
        <location evidence="1">Nucleolus</location>
    </subcellularLocation>
</comment>
<dbReference type="GO" id="GO:0003724">
    <property type="term" value="F:RNA helicase activity"/>
    <property type="evidence" value="ECO:0007669"/>
    <property type="project" value="UniProtKB-EC"/>
</dbReference>
<dbReference type="GO" id="GO:0003723">
    <property type="term" value="F:RNA binding"/>
    <property type="evidence" value="ECO:0007669"/>
    <property type="project" value="UniProtKB-UniRule"/>
</dbReference>
<comment type="function">
    <text evidence="20">RNA helicase.</text>
</comment>
<keyword evidence="11" id="KW-0539">Nucleus</keyword>
<evidence type="ECO:0000259" key="24">
    <source>
        <dbReference type="PROSITE" id="PS51195"/>
    </source>
</evidence>
<dbReference type="InterPro" id="IPR001650">
    <property type="entry name" value="Helicase_C-like"/>
</dbReference>
<keyword evidence="2" id="KW-0690">Ribosome biogenesis</keyword>
<feature type="region of interest" description="Disordered" evidence="21">
    <location>
        <begin position="575"/>
        <end position="598"/>
    </location>
</feature>
<dbReference type="Gene3D" id="3.40.50.300">
    <property type="entry name" value="P-loop containing nucleotide triphosphate hydrolases"/>
    <property type="match status" value="2"/>
</dbReference>
<feature type="domain" description="Helicase ATP-binding" evidence="22">
    <location>
        <begin position="93"/>
        <end position="267"/>
    </location>
</feature>
<feature type="compositionally biased region" description="Basic and acidic residues" evidence="21">
    <location>
        <begin position="1"/>
        <end position="10"/>
    </location>
</feature>
<dbReference type="GO" id="GO:0003743">
    <property type="term" value="F:translation initiation factor activity"/>
    <property type="evidence" value="ECO:0007669"/>
    <property type="project" value="UniProtKB-KW"/>
</dbReference>
<keyword evidence="5 20" id="KW-0547">Nucleotide-binding</keyword>
<dbReference type="EMBL" id="QSBY01000005">
    <property type="protein sequence ID" value="RHW72443.1"/>
    <property type="molecule type" value="Genomic_DNA"/>
</dbReference>
<evidence type="ECO:0000256" key="8">
    <source>
        <dbReference type="ARBA" id="ARBA00022840"/>
    </source>
</evidence>
<dbReference type="InterPro" id="IPR027417">
    <property type="entry name" value="P-loop_NTPase"/>
</dbReference>
<evidence type="ECO:0000313" key="26">
    <source>
        <dbReference type="Proteomes" id="UP000266743"/>
    </source>
</evidence>
<evidence type="ECO:0000256" key="14">
    <source>
        <dbReference type="ARBA" id="ARBA00025917"/>
    </source>
</evidence>
<organism evidence="25 26">
    <name type="scientific">Trypanosoma brucei equiperdum</name>
    <dbReference type="NCBI Taxonomy" id="630700"/>
    <lineage>
        <taxon>Eukaryota</taxon>
        <taxon>Discoba</taxon>
        <taxon>Euglenozoa</taxon>
        <taxon>Kinetoplastea</taxon>
        <taxon>Metakinetoplastina</taxon>
        <taxon>Trypanosomatida</taxon>
        <taxon>Trypanosomatidae</taxon>
        <taxon>Trypanosoma</taxon>
    </lineage>
</organism>
<dbReference type="InterPro" id="IPR014001">
    <property type="entry name" value="Helicase_ATP-bd"/>
</dbReference>
<name>A0A3L6L6Y4_9TRYP</name>
<keyword evidence="7 20" id="KW-0347">Helicase</keyword>
<feature type="region of interest" description="Disordered" evidence="21">
    <location>
        <begin position="779"/>
        <end position="829"/>
    </location>
</feature>
<evidence type="ECO:0000256" key="16">
    <source>
        <dbReference type="ARBA" id="ARBA00038084"/>
    </source>
</evidence>
<evidence type="ECO:0000256" key="13">
    <source>
        <dbReference type="ARBA" id="ARBA00024769"/>
    </source>
</evidence>
<comment type="subunit">
    <text evidence="14">eIF4F is a multi-subunit complex, the composition of which varies with external and internal environmental conditions. It is composed of at least EIF4A, EIF4E and EIF4G.</text>
</comment>
<keyword evidence="3" id="KW-0396">Initiation factor</keyword>
<evidence type="ECO:0000256" key="17">
    <source>
        <dbReference type="ARBA" id="ARBA00038587"/>
    </source>
</evidence>
<evidence type="ECO:0000256" key="11">
    <source>
        <dbReference type="ARBA" id="ARBA00023242"/>
    </source>
</evidence>
<comment type="catalytic activity">
    <reaction evidence="18 20">
        <text>ATP + H2O = ADP + phosphate + H(+)</text>
        <dbReference type="Rhea" id="RHEA:13065"/>
        <dbReference type="ChEBI" id="CHEBI:15377"/>
        <dbReference type="ChEBI" id="CHEBI:15378"/>
        <dbReference type="ChEBI" id="CHEBI:30616"/>
        <dbReference type="ChEBI" id="CHEBI:43474"/>
        <dbReference type="ChEBI" id="CHEBI:456216"/>
        <dbReference type="EC" id="3.6.4.13"/>
    </reaction>
</comment>
<feature type="short sequence motif" description="Q motif" evidence="19">
    <location>
        <begin position="62"/>
        <end position="90"/>
    </location>
</feature>
<dbReference type="InterPro" id="IPR014014">
    <property type="entry name" value="RNA_helicase_DEAD_Q_motif"/>
</dbReference>
<dbReference type="InterPro" id="IPR000629">
    <property type="entry name" value="RNA-helicase_DEAD-box_CS"/>
</dbReference>
<accession>A0A3L6L6Y4</accession>
<evidence type="ECO:0000256" key="20">
    <source>
        <dbReference type="RuleBase" id="RU365068"/>
    </source>
</evidence>
<evidence type="ECO:0000256" key="12">
    <source>
        <dbReference type="ARBA" id="ARBA00024352"/>
    </source>
</evidence>
<dbReference type="Pfam" id="PF00270">
    <property type="entry name" value="DEAD"/>
    <property type="match status" value="1"/>
</dbReference>
<evidence type="ECO:0000256" key="9">
    <source>
        <dbReference type="ARBA" id="ARBA00022884"/>
    </source>
</evidence>
<dbReference type="PROSITE" id="PS51194">
    <property type="entry name" value="HELICASE_CTER"/>
    <property type="match status" value="1"/>
</dbReference>
<evidence type="ECO:0000256" key="2">
    <source>
        <dbReference type="ARBA" id="ARBA00022517"/>
    </source>
</evidence>
<dbReference type="EC" id="3.6.4.13" evidence="20"/>
<feature type="domain" description="Helicase C-terminal" evidence="23">
    <location>
        <begin position="293"/>
        <end position="446"/>
    </location>
</feature>
<evidence type="ECO:0000256" key="21">
    <source>
        <dbReference type="SAM" id="MobiDB-lite"/>
    </source>
</evidence>
<evidence type="ECO:0000256" key="1">
    <source>
        <dbReference type="ARBA" id="ARBA00004604"/>
    </source>
</evidence>
<comment type="domain">
    <text evidence="20">The Q motif is unique to and characteristic of the DEAD box family of RNA helicases and controls ATP binding and hydrolysis.</text>
</comment>
<comment type="function">
    <text evidence="15">ATP-dependent RNA helicase required for ribosome biogenesis. Involved in the release of U14 snoRNA in pre-ribosomal complexes. Required for pre-rRNA cleavage at site A2.</text>
</comment>
<dbReference type="CDD" id="cd17941">
    <property type="entry name" value="DEADc_DDX10"/>
    <property type="match status" value="1"/>
</dbReference>
<evidence type="ECO:0000256" key="10">
    <source>
        <dbReference type="ARBA" id="ARBA00022917"/>
    </source>
</evidence>
<evidence type="ECO:0000259" key="22">
    <source>
        <dbReference type="PROSITE" id="PS51192"/>
    </source>
</evidence>
<comment type="similarity">
    <text evidence="16">Belongs to the DEAD box helicase family. DDX10/DBP4 subfamily.</text>
</comment>
<evidence type="ECO:0000256" key="4">
    <source>
        <dbReference type="ARBA" id="ARBA00022552"/>
    </source>
</evidence>
<evidence type="ECO:0000256" key="3">
    <source>
        <dbReference type="ARBA" id="ARBA00022540"/>
    </source>
</evidence>
<reference evidence="25 26" key="1">
    <citation type="submission" date="2018-09" db="EMBL/GenBank/DDBJ databases">
        <title>whole genome sequence of T. equiperdum IVM-t1 strain.</title>
        <authorList>
            <person name="Suganuma K."/>
        </authorList>
    </citation>
    <scope>NUCLEOTIDE SEQUENCE [LARGE SCALE GENOMIC DNA]</scope>
    <source>
        <strain evidence="25 26">IVM-t1</strain>
    </source>
</reference>
<dbReference type="GO" id="GO:0005730">
    <property type="term" value="C:nucleolus"/>
    <property type="evidence" value="ECO:0007669"/>
    <property type="project" value="UniProtKB-SubCell"/>
</dbReference>
<dbReference type="SUPFAM" id="SSF52540">
    <property type="entry name" value="P-loop containing nucleoside triphosphate hydrolases"/>
    <property type="match status" value="1"/>
</dbReference>
<gene>
    <name evidence="25" type="ORF">DPX39_050048700</name>
</gene>
<sequence length="829" mass="94209">MDERQMEDKRTARKRRWAERQERSRLNRSEGEALRKQRQELRAALDAVDEGKQELVEQISYTRFDQLPLSQRTQLGLERGGYKLLTPIQSDALHLALAGYDVLGAARTGSGKTLCFIVPLLELLYVEQWEAEMGIGALVLSPTRELALQIFKVLQLVGYKHVMSAALLTGGRDVNEERKRVSAISIIVGTPGRVLHHLEDDDSLVTDNLQMLVMDEADRLLDMGFREVLSGILKQLPTQRQTLMFSATQTTDVQMLGQMSLRNQRYVSAHAECAAPTPSTLCQNFVVVELHRKLDVLLLFLKRHPNDKFVVFVSTCNQVRYMYLAFAKILKKMHLPCMCLTSKMKQFRREEVFLTFCRCKNAVLFCTDVAARGLDFPLIHWSVQFDCPDSAQTYIHRAGRTARAGARGVSLLFLTPREVPMLSFLAHKHIPLREIAVRPQMLRESKEIFVALVVQGLKYEAQKAFIAYLRSVYFAANKLVFDVKSIDVAPFAHSLGLMKVPDMSELGNLQRGAKNLPWDVVNFMAKRDAKEVADAKSRRERHLTASDMFRTLQQKQRYATTDSTDVDLAADANINGEDEEKNDPFLVKKPHEKGNEDHLDEGMQLTFTERMAGLSKRKVRKYIESADLRVRDLGLSKRVVYDEDDDAEEDEINMRIANEGQDIGINVEGGSGSDNDLGDVPEKFAERLRQRVTQDSAADNERAKKLRRLRRLQRSGKISRKTALEDISAPKGTTDAVDSDDHTDDNSPQQSSNDYDDGDISVHSSDSFTRLIKAAKGELFSDNEDEDISSSYNGNFETEKKKNEKKKKEKRRKPFKKKIINYPTPQKSK</sequence>
<dbReference type="SMART" id="SM00490">
    <property type="entry name" value="HELICc"/>
    <property type="match status" value="1"/>
</dbReference>
<dbReference type="Pfam" id="PF13959">
    <property type="entry name" value="CTE_SPB4"/>
    <property type="match status" value="1"/>
</dbReference>
<evidence type="ECO:0000256" key="7">
    <source>
        <dbReference type="ARBA" id="ARBA00022806"/>
    </source>
</evidence>
<dbReference type="PROSITE" id="PS51195">
    <property type="entry name" value="Q_MOTIF"/>
    <property type="match status" value="1"/>
</dbReference>
<dbReference type="FunFam" id="3.40.50.300:FF:001632">
    <property type="entry name" value="RNA helicase"/>
    <property type="match status" value="1"/>
</dbReference>
<comment type="caution">
    <text evidence="25">The sequence shown here is derived from an EMBL/GenBank/DDBJ whole genome shotgun (WGS) entry which is preliminary data.</text>
</comment>
<dbReference type="GO" id="GO:0006364">
    <property type="term" value="P:rRNA processing"/>
    <property type="evidence" value="ECO:0007669"/>
    <property type="project" value="UniProtKB-KW"/>
</dbReference>
<dbReference type="GO" id="GO:0005524">
    <property type="term" value="F:ATP binding"/>
    <property type="evidence" value="ECO:0007669"/>
    <property type="project" value="UniProtKB-UniRule"/>
</dbReference>
<dbReference type="Pfam" id="PF00271">
    <property type="entry name" value="Helicase_C"/>
    <property type="match status" value="1"/>
</dbReference>
<feature type="domain" description="DEAD-box RNA helicase Q" evidence="24">
    <location>
        <begin position="62"/>
        <end position="90"/>
    </location>
</feature>
<comment type="function">
    <text evidence="13">ATP-dependent RNA helicase which is a subunit of the eIF4F complex involved in cap recognition and is required for mRNA binding to ribosome. In the current model of translation initiation, eIF4A unwinds RNA secondary structures in the 5'-UTR of mRNAs which is necessary to allow efficient binding of the small ribosomal subunit, and subsequent scanning for the initiator codon.</text>
</comment>
<proteinExistence type="inferred from homology"/>
<dbReference type="GO" id="GO:0016887">
    <property type="term" value="F:ATP hydrolysis activity"/>
    <property type="evidence" value="ECO:0007669"/>
    <property type="project" value="RHEA"/>
</dbReference>
<dbReference type="PROSITE" id="PS00039">
    <property type="entry name" value="DEAD_ATP_HELICASE"/>
    <property type="match status" value="1"/>
</dbReference>
<comment type="subunit">
    <text evidence="17">Interacts with the U3 and U14 snoRNAs. Associates with pre-ribosomal complexes.</text>
</comment>
<evidence type="ECO:0000259" key="23">
    <source>
        <dbReference type="PROSITE" id="PS51194"/>
    </source>
</evidence>
<dbReference type="SMART" id="SM00487">
    <property type="entry name" value="DEXDc"/>
    <property type="match status" value="1"/>
</dbReference>
<protein>
    <recommendedName>
        <fullName evidence="20">ATP-dependent RNA helicase</fullName>
        <ecNumber evidence="20">3.6.4.13</ecNumber>
    </recommendedName>
</protein>